<feature type="transmembrane region" description="Helical" evidence="5">
    <location>
        <begin position="109"/>
        <end position="129"/>
    </location>
</feature>
<proteinExistence type="predicted"/>
<keyword evidence="9" id="KW-1185">Reference proteome</keyword>
<feature type="transmembrane region" description="Helical" evidence="5">
    <location>
        <begin position="189"/>
        <end position="206"/>
    </location>
</feature>
<sequence>MTSPPPASASSSPPPNALSGTSSSRLAASLGGARGVEMYTRISLYLFVPLEALFYLYAVVALSQSPDPLPPALGLGALAVAAVVHVGLAFATVHVGFDRPLVAGGRLHPVVIGLLAATAVVVVLALVVLPGTSTDALRLDARAMTIAVCGAATCGALAIGFAIRPLAVVALWVPIVVLASWVLDGSFSSGAVVGAALLYALVLFWTGTVRISMWIVEVVRELEEASEVAGRLAVAEERLRISRDMHDVVGRALSAVAVKSDLAAALSRRGDARAADEMDEVRTLAQESLREVRGVVAGYRAADLATEFAGARAVLRAAGITVRAASDVPSLAATQQEALAWVVREAVTNVVRHSRATECRLELEVDDESAVLRVTNDGVAAPRGTTAGLGDGTGLAGLRERLAAVRGTLDTTLDGDRFTVTARVPNPPGATS</sequence>
<name>A0ABX2A2N8_9MICO</name>
<keyword evidence="5" id="KW-1133">Transmembrane helix</keyword>
<feature type="domain" description="Signal transduction histidine kinase subgroup 3 dimerisation and phosphoacceptor" evidence="7">
    <location>
        <begin position="237"/>
        <end position="303"/>
    </location>
</feature>
<feature type="compositionally biased region" description="Pro residues" evidence="4">
    <location>
        <begin position="1"/>
        <end position="16"/>
    </location>
</feature>
<feature type="transmembrane region" description="Helical" evidence="5">
    <location>
        <begin position="44"/>
        <end position="63"/>
    </location>
</feature>
<dbReference type="SUPFAM" id="SSF55874">
    <property type="entry name" value="ATPase domain of HSP90 chaperone/DNA topoisomerase II/histidine kinase"/>
    <property type="match status" value="1"/>
</dbReference>
<evidence type="ECO:0000259" key="6">
    <source>
        <dbReference type="Pfam" id="PF02518"/>
    </source>
</evidence>
<feature type="region of interest" description="Disordered" evidence="4">
    <location>
        <begin position="1"/>
        <end position="23"/>
    </location>
</feature>
<evidence type="ECO:0000256" key="1">
    <source>
        <dbReference type="ARBA" id="ARBA00022679"/>
    </source>
</evidence>
<dbReference type="InterPro" id="IPR011712">
    <property type="entry name" value="Sig_transdc_His_kin_sub3_dim/P"/>
</dbReference>
<keyword evidence="5" id="KW-0812">Transmembrane</keyword>
<dbReference type="Proteomes" id="UP000757540">
    <property type="component" value="Unassembled WGS sequence"/>
</dbReference>
<dbReference type="EC" id="2.7.13.3" evidence="8"/>
<keyword evidence="1 8" id="KW-0808">Transferase</keyword>
<dbReference type="CDD" id="cd16917">
    <property type="entry name" value="HATPase_UhpB-NarQ-NarX-like"/>
    <property type="match status" value="1"/>
</dbReference>
<dbReference type="EMBL" id="JABEZU010000002">
    <property type="protein sequence ID" value="NOV97120.1"/>
    <property type="molecule type" value="Genomic_DNA"/>
</dbReference>
<feature type="domain" description="Histidine kinase/HSP90-like ATPase" evidence="6">
    <location>
        <begin position="336"/>
        <end position="425"/>
    </location>
</feature>
<keyword evidence="3" id="KW-0902">Two-component regulatory system</keyword>
<dbReference type="Pfam" id="PF07730">
    <property type="entry name" value="HisKA_3"/>
    <property type="match status" value="1"/>
</dbReference>
<feature type="transmembrane region" description="Helical" evidence="5">
    <location>
        <begin position="166"/>
        <end position="183"/>
    </location>
</feature>
<keyword evidence="2 8" id="KW-0418">Kinase</keyword>
<accession>A0ABX2A2N8</accession>
<evidence type="ECO:0000256" key="5">
    <source>
        <dbReference type="SAM" id="Phobius"/>
    </source>
</evidence>
<evidence type="ECO:0000259" key="7">
    <source>
        <dbReference type="Pfam" id="PF07730"/>
    </source>
</evidence>
<evidence type="ECO:0000313" key="8">
    <source>
        <dbReference type="EMBL" id="NOV97120.1"/>
    </source>
</evidence>
<dbReference type="InterPro" id="IPR050482">
    <property type="entry name" value="Sensor_HK_TwoCompSys"/>
</dbReference>
<dbReference type="Pfam" id="PF02518">
    <property type="entry name" value="HATPase_c"/>
    <property type="match status" value="1"/>
</dbReference>
<protein>
    <submittedName>
        <fullName evidence="8">Two-component system sensor histidine kinase DesK</fullName>
        <ecNumber evidence="8">2.7.13.3</ecNumber>
    </submittedName>
</protein>
<dbReference type="InterPro" id="IPR003594">
    <property type="entry name" value="HATPase_dom"/>
</dbReference>
<gene>
    <name evidence="8" type="ORF">HDG69_001695</name>
</gene>
<reference evidence="8 9" key="1">
    <citation type="submission" date="2020-05" db="EMBL/GenBank/DDBJ databases">
        <title>Genomic Encyclopedia of Type Strains, Phase III (KMG-III): the genomes of soil and plant-associated and newly described type strains.</title>
        <authorList>
            <person name="Whitman W."/>
        </authorList>
    </citation>
    <scope>NUCLEOTIDE SEQUENCE [LARGE SCALE GENOMIC DNA]</scope>
    <source>
        <strain evidence="8 9">KCTC 19046</strain>
    </source>
</reference>
<evidence type="ECO:0000256" key="4">
    <source>
        <dbReference type="SAM" id="MobiDB-lite"/>
    </source>
</evidence>
<feature type="transmembrane region" description="Helical" evidence="5">
    <location>
        <begin position="141"/>
        <end position="159"/>
    </location>
</feature>
<dbReference type="GO" id="GO:0004673">
    <property type="term" value="F:protein histidine kinase activity"/>
    <property type="evidence" value="ECO:0007669"/>
    <property type="project" value="UniProtKB-EC"/>
</dbReference>
<dbReference type="Gene3D" id="1.20.5.1930">
    <property type="match status" value="1"/>
</dbReference>
<dbReference type="InterPro" id="IPR036890">
    <property type="entry name" value="HATPase_C_sf"/>
</dbReference>
<dbReference type="PANTHER" id="PTHR24421">
    <property type="entry name" value="NITRATE/NITRITE SENSOR PROTEIN NARX-RELATED"/>
    <property type="match status" value="1"/>
</dbReference>
<dbReference type="Gene3D" id="3.30.565.10">
    <property type="entry name" value="Histidine kinase-like ATPase, C-terminal domain"/>
    <property type="match status" value="1"/>
</dbReference>
<evidence type="ECO:0000256" key="2">
    <source>
        <dbReference type="ARBA" id="ARBA00022777"/>
    </source>
</evidence>
<dbReference type="PANTHER" id="PTHR24421:SF63">
    <property type="entry name" value="SENSOR HISTIDINE KINASE DESK"/>
    <property type="match status" value="1"/>
</dbReference>
<keyword evidence="5" id="KW-0472">Membrane</keyword>
<organism evidence="8 9">
    <name type="scientific">Isoptericola halotolerans</name>
    <dbReference type="NCBI Taxonomy" id="300560"/>
    <lineage>
        <taxon>Bacteria</taxon>
        <taxon>Bacillati</taxon>
        <taxon>Actinomycetota</taxon>
        <taxon>Actinomycetes</taxon>
        <taxon>Micrococcales</taxon>
        <taxon>Promicromonosporaceae</taxon>
        <taxon>Isoptericola</taxon>
    </lineage>
</organism>
<comment type="caution">
    <text evidence="8">The sequence shown here is derived from an EMBL/GenBank/DDBJ whole genome shotgun (WGS) entry which is preliminary data.</text>
</comment>
<evidence type="ECO:0000313" key="9">
    <source>
        <dbReference type="Proteomes" id="UP000757540"/>
    </source>
</evidence>
<evidence type="ECO:0000256" key="3">
    <source>
        <dbReference type="ARBA" id="ARBA00023012"/>
    </source>
</evidence>
<feature type="transmembrane region" description="Helical" evidence="5">
    <location>
        <begin position="75"/>
        <end position="97"/>
    </location>
</feature>
<dbReference type="RefSeq" id="WP_171783367.1">
    <property type="nucleotide sequence ID" value="NZ_BAAAML010000014.1"/>
</dbReference>